<dbReference type="Gene3D" id="1.20.5.1930">
    <property type="match status" value="1"/>
</dbReference>
<dbReference type="PANTHER" id="PTHR43547:SF2">
    <property type="entry name" value="HYBRID SIGNAL TRANSDUCTION HISTIDINE KINASE C"/>
    <property type="match status" value="1"/>
</dbReference>
<evidence type="ECO:0000313" key="6">
    <source>
        <dbReference type="Proteomes" id="UP000447545"/>
    </source>
</evidence>
<keyword evidence="1" id="KW-0597">Phosphoprotein</keyword>
<dbReference type="SMART" id="SM00387">
    <property type="entry name" value="HATPase_c"/>
    <property type="match status" value="1"/>
</dbReference>
<dbReference type="InterPro" id="IPR003594">
    <property type="entry name" value="HATPase_dom"/>
</dbReference>
<keyword evidence="3" id="KW-0732">Signal</keyword>
<dbReference type="RefSeq" id="WP_155089901.1">
    <property type="nucleotide sequence ID" value="NZ_WJYA01000008.1"/>
</dbReference>
<name>A0A7K1GF04_9FLAO</name>
<dbReference type="InterPro" id="IPR013783">
    <property type="entry name" value="Ig-like_fold"/>
</dbReference>
<keyword evidence="2" id="KW-0472">Membrane</keyword>
<keyword evidence="2" id="KW-0812">Transmembrane</keyword>
<dbReference type="GO" id="GO:0000155">
    <property type="term" value="F:phosphorelay sensor kinase activity"/>
    <property type="evidence" value="ECO:0007669"/>
    <property type="project" value="InterPro"/>
</dbReference>
<dbReference type="SUPFAM" id="SSF63829">
    <property type="entry name" value="Calcium-dependent phosphotriesterase"/>
    <property type="match status" value="2"/>
</dbReference>
<organism evidence="5 6">
    <name type="scientific">Winogradskyella ouciana</name>
    <dbReference type="NCBI Taxonomy" id="2608631"/>
    <lineage>
        <taxon>Bacteria</taxon>
        <taxon>Pseudomonadati</taxon>
        <taxon>Bacteroidota</taxon>
        <taxon>Flavobacteriia</taxon>
        <taxon>Flavobacteriales</taxon>
        <taxon>Flavobacteriaceae</taxon>
        <taxon>Winogradskyella</taxon>
    </lineage>
</organism>
<dbReference type="InterPro" id="IPR036890">
    <property type="entry name" value="HATPase_C_sf"/>
</dbReference>
<dbReference type="Gene3D" id="3.30.565.10">
    <property type="entry name" value="Histidine kinase-like ATPase, C-terminal domain"/>
    <property type="match status" value="1"/>
</dbReference>
<proteinExistence type="predicted"/>
<dbReference type="AlphaFoldDB" id="A0A7K1GF04"/>
<dbReference type="Gene3D" id="2.60.40.10">
    <property type="entry name" value="Immunoglobulins"/>
    <property type="match status" value="1"/>
</dbReference>
<evidence type="ECO:0000259" key="4">
    <source>
        <dbReference type="SMART" id="SM00387"/>
    </source>
</evidence>
<dbReference type="PANTHER" id="PTHR43547">
    <property type="entry name" value="TWO-COMPONENT HISTIDINE KINASE"/>
    <property type="match status" value="1"/>
</dbReference>
<dbReference type="SUPFAM" id="SSF101898">
    <property type="entry name" value="NHL repeat"/>
    <property type="match status" value="1"/>
</dbReference>
<dbReference type="InterPro" id="IPR015943">
    <property type="entry name" value="WD40/YVTN_repeat-like_dom_sf"/>
</dbReference>
<evidence type="ECO:0000313" key="5">
    <source>
        <dbReference type="EMBL" id="MTE27880.1"/>
    </source>
</evidence>
<evidence type="ECO:0000256" key="2">
    <source>
        <dbReference type="SAM" id="Phobius"/>
    </source>
</evidence>
<dbReference type="GO" id="GO:0016020">
    <property type="term" value="C:membrane"/>
    <property type="evidence" value="ECO:0007669"/>
    <property type="project" value="InterPro"/>
</dbReference>
<keyword evidence="6" id="KW-1185">Reference proteome</keyword>
<comment type="caution">
    <text evidence="5">The sequence shown here is derived from an EMBL/GenBank/DDBJ whole genome shotgun (WGS) entry which is preliminary data.</text>
</comment>
<dbReference type="SUPFAM" id="SSF55874">
    <property type="entry name" value="ATPase domain of HSP90 chaperone/DNA topoisomerase II/histidine kinase"/>
    <property type="match status" value="1"/>
</dbReference>
<dbReference type="EMBL" id="WJYA01000008">
    <property type="protein sequence ID" value="MTE27880.1"/>
    <property type="molecule type" value="Genomic_DNA"/>
</dbReference>
<dbReference type="InterPro" id="IPR011110">
    <property type="entry name" value="Reg_prop"/>
</dbReference>
<dbReference type="GO" id="GO:0046983">
    <property type="term" value="F:protein dimerization activity"/>
    <property type="evidence" value="ECO:0007669"/>
    <property type="project" value="InterPro"/>
</dbReference>
<accession>A0A7K1GF04</accession>
<dbReference type="CDD" id="cd16917">
    <property type="entry name" value="HATPase_UhpB-NarQ-NarX-like"/>
    <property type="match status" value="1"/>
</dbReference>
<dbReference type="Pfam" id="PF07494">
    <property type="entry name" value="Reg_prop"/>
    <property type="match status" value="2"/>
</dbReference>
<dbReference type="InterPro" id="IPR011123">
    <property type="entry name" value="Y_Y_Y"/>
</dbReference>
<feature type="domain" description="Histidine kinase/HSP90-like ATPase" evidence="4">
    <location>
        <begin position="923"/>
        <end position="1012"/>
    </location>
</feature>
<reference evidence="5 6" key="1">
    <citation type="submission" date="2019-11" db="EMBL/GenBank/DDBJ databases">
        <title>Winogradskyella ouciana sp. nov., isolated from the hadal seawater of the Mariana Trench.</title>
        <authorList>
            <person name="Liu R."/>
        </authorList>
    </citation>
    <scope>NUCLEOTIDE SEQUENCE [LARGE SCALE GENOMIC DNA]</scope>
    <source>
        <strain evidence="5 6">ZXX205</strain>
    </source>
</reference>
<dbReference type="Proteomes" id="UP000447545">
    <property type="component" value="Unassembled WGS sequence"/>
</dbReference>
<dbReference type="InterPro" id="IPR011712">
    <property type="entry name" value="Sig_transdc_His_kin_sub3_dim/P"/>
</dbReference>
<dbReference type="Pfam" id="PF07730">
    <property type="entry name" value="HisKA_3"/>
    <property type="match status" value="1"/>
</dbReference>
<feature type="transmembrane region" description="Helical" evidence="2">
    <location>
        <begin position="787"/>
        <end position="805"/>
    </location>
</feature>
<sequence>MRSFLNSLYGLLSLFLCLIHLQIDAQNPSQIDVLTTEDGLLFRDVSDVVQDNKGLLWIGTAQGLNRYDGQHFKAYTSDIQNPFFIEEDFIKSNMLYNELDNSVWFLANDKLFQLDIATDSIHSYNGNHNLKGQVLDIFKAPDDSIWAITDDYWNVEKGKAKQYLQKFEDGKFKIVVSVDRYKRGFNQLISDAEGFIWWTTTRGTNKYTLEGELLESHVLDTYNWNGDLIHYVPQFVSSNNTHYYFPSSRGGIAIFDSTLKTSKFIFNTDDIIRRAIEDQDHNIWFAGNKTLYRMDTKGHFGDYTELLKSKLDYSTINNLFIDKNGLLWVATDNGLFKVKTEKQLFSNLFKSEKEGWGNSMRGIFEGADGRIFSLCESKHQLWYQTKNGEIDSLPLKTENGKPLSLMYDSSFLFTDNTKTYAYAAGRGIYKINLKTGQTKVYSQFSNHNKVYGPNALIKLNDGRLLFGYTLEFLTVFNPKTEESHSVFKNLNEQNNIADLQFFEESRDENCIWIGTKNDGILKINLNGTILKSYNSNTTPKLGKHHVLCLKEDNDGSIWVGTYGGGLSHISTDEKTLTNFTKINGLPDDNVVGIIPDGNNKLWISTYNGLALFDKTTKEFKNFYTEDGLSHNEFNYSSFFKDSEGLYYFGGMNGINVFNPKTLEKSVRPPAIQFLGISGYNSRTKESYEKDFAQTELQEFTASPYDQYFEVSWSLPSYFQNNKNTFSTKLEGFEDRWFYQGNATSVRYNKLPAGDYVLKVKGADSRGSESANILSIPITVKQIFYKRWWFIVLVLLVVSAFVYAIFRYRLQQALAMERLRTKISSDLHDDVGSLLSGLAMQTELMEATASEADRTRLHKIATISRNAVSQMRDLVWSIDSRRETIADLIERMRELAEELLLPKDIAFEIDASSIKNLDKKLPAQTKQHIFLIFKEAINNIVRHSDADFVEIYLTNRSKGCQLIIKDNGSEKTTYKSSGLGLSNMAMRAEKLKGTLNLKNGNGFEVCLDLPFNM</sequence>
<gene>
    <name evidence="5" type="ORF">F1003_13140</name>
</gene>
<feature type="chain" id="PRO_5029688895" evidence="3">
    <location>
        <begin position="26"/>
        <end position="1012"/>
    </location>
</feature>
<feature type="signal peptide" evidence="3">
    <location>
        <begin position="1"/>
        <end position="25"/>
    </location>
</feature>
<evidence type="ECO:0000256" key="1">
    <source>
        <dbReference type="ARBA" id="ARBA00022553"/>
    </source>
</evidence>
<evidence type="ECO:0000256" key="3">
    <source>
        <dbReference type="SAM" id="SignalP"/>
    </source>
</evidence>
<protein>
    <submittedName>
        <fullName evidence="5">Two-component system sensor with a ligand-binding domain protein</fullName>
    </submittedName>
</protein>
<dbReference type="Gene3D" id="2.130.10.10">
    <property type="entry name" value="YVTN repeat-like/Quinoprotein amine dehydrogenase"/>
    <property type="match status" value="3"/>
</dbReference>
<dbReference type="Pfam" id="PF07495">
    <property type="entry name" value="Y_Y_Y"/>
    <property type="match status" value="1"/>
</dbReference>
<keyword evidence="2" id="KW-1133">Transmembrane helix</keyword>